<accession>A0AAN0W0K6</accession>
<dbReference type="PANTHER" id="PTHR18919:SF107">
    <property type="entry name" value="ACETYL-COA ACETYLTRANSFERASE, CYTOSOLIC"/>
    <property type="match status" value="1"/>
</dbReference>
<keyword evidence="6 12" id="KW-0808">Transferase</keyword>
<organism evidence="15 16">
    <name type="scientific">Vibrio coralliilyticus</name>
    <dbReference type="NCBI Taxonomy" id="190893"/>
    <lineage>
        <taxon>Bacteria</taxon>
        <taxon>Pseudomonadati</taxon>
        <taxon>Pseudomonadota</taxon>
        <taxon>Gammaproteobacteria</taxon>
        <taxon>Vibrionales</taxon>
        <taxon>Vibrionaceae</taxon>
        <taxon>Vibrio</taxon>
    </lineage>
</organism>
<gene>
    <name evidence="15" type="ORF">IX92_27450</name>
</gene>
<dbReference type="Pfam" id="PF02803">
    <property type="entry name" value="Thiolase_C"/>
    <property type="match status" value="1"/>
</dbReference>
<dbReference type="NCBIfam" id="NF006551">
    <property type="entry name" value="PRK09050.1"/>
    <property type="match status" value="1"/>
</dbReference>
<keyword evidence="8 12" id="KW-0012">Acyltransferase</keyword>
<evidence type="ECO:0000256" key="5">
    <source>
        <dbReference type="ARBA" id="ARBA00016181"/>
    </source>
</evidence>
<comment type="function">
    <text evidence="1">Catalyzes thiolytic cleavage of beta-ketoadipyl-CoA to succinyl-CoA and acetyl-CoA.</text>
</comment>
<geneLocation type="plasmid" evidence="15 16">
    <name>p319</name>
</geneLocation>
<keyword evidence="7" id="KW-0058">Aromatic hydrocarbons catabolism</keyword>
<name>A0AAN0W0K6_9VIBR</name>
<reference evidence="15 16" key="1">
    <citation type="submission" date="2014-10" db="EMBL/GenBank/DDBJ databases">
        <title>The Complete Genome Sequence for the Shellfish Pathogen Vibrio coralliilyticus RE98 Isolated from a Shellfish Hatchery.</title>
        <authorList>
            <person name="Richards G.P."/>
            <person name="Bono J.L."/>
            <person name="Watson M.A."/>
            <person name="Needleman D.S."/>
        </authorList>
    </citation>
    <scope>NUCLEOTIDE SEQUENCE [LARGE SCALE GENOMIC DNA]</scope>
    <source>
        <strain evidence="15 16">RE98</strain>
        <plasmid evidence="15 16">p319</plasmid>
    </source>
</reference>
<evidence type="ECO:0000256" key="6">
    <source>
        <dbReference type="ARBA" id="ARBA00022679"/>
    </source>
</evidence>
<evidence type="ECO:0000256" key="11">
    <source>
        <dbReference type="PIRSR" id="PIRSR000429-1"/>
    </source>
</evidence>
<evidence type="ECO:0000256" key="12">
    <source>
        <dbReference type="RuleBase" id="RU003557"/>
    </source>
</evidence>
<evidence type="ECO:0000313" key="16">
    <source>
        <dbReference type="Proteomes" id="UP000030081"/>
    </source>
</evidence>
<keyword evidence="15" id="KW-0614">Plasmid</keyword>
<dbReference type="InterPro" id="IPR020613">
    <property type="entry name" value="Thiolase_CS"/>
</dbReference>
<dbReference type="PANTHER" id="PTHR18919">
    <property type="entry name" value="ACETYL-COA C-ACYLTRANSFERASE"/>
    <property type="match status" value="1"/>
</dbReference>
<dbReference type="InterPro" id="IPR020617">
    <property type="entry name" value="Thiolase_C"/>
</dbReference>
<dbReference type="PIRSF" id="PIRSF000429">
    <property type="entry name" value="Ac-CoA_Ac_transf"/>
    <property type="match status" value="1"/>
</dbReference>
<dbReference type="Gene3D" id="3.40.47.10">
    <property type="match status" value="1"/>
</dbReference>
<sequence>MSNAYLCDFVRTPIGRYAGALSSIRADDLAAIPLKALTERHTTVDWRRVDDVILGCANQAGEDNRNVARMSLLLAGLDTDVPGSTVNRLCASGMEAVSIAARTIKTGEANLIIAGGVESMSRAPYVMGKPDAPFARNTELYDTTMGWRFINASLESQYGACSMPETAENLAVKFGISRHDQDVFARWSQTKYVAAQERGFFRHEIVPVEVARRRQDPLVVDTDEHPRLSSLETLTKLKPVVQPQGTVTAGNASGINDGAAALLLASESALGDHQLVPKARIVATACAGVEPSLMGFGPTPAIKKVLELTRLSLDQMDVIELNEAFASQVLSVVNHLGIVPDDPRLNPNGGAIALGHPLGMSGARVIGTAMNQLTLKQGRYALCSLCVGVGQGMAMIIERV</sequence>
<dbReference type="KEGG" id="vcy:IX92_27450"/>
<dbReference type="InterPro" id="IPR020610">
    <property type="entry name" value="Thiolase_AS"/>
</dbReference>
<dbReference type="EMBL" id="CP009620">
    <property type="protein sequence ID" value="AIW22790.1"/>
    <property type="molecule type" value="Genomic_DNA"/>
</dbReference>
<feature type="active site" description="Acyl-thioester intermediate" evidence="11">
    <location>
        <position position="90"/>
    </location>
</feature>
<dbReference type="RefSeq" id="WP_043011669.1">
    <property type="nucleotide sequence ID" value="NZ_CP009620.1"/>
</dbReference>
<dbReference type="CDD" id="cd00751">
    <property type="entry name" value="thiolase"/>
    <property type="match status" value="1"/>
</dbReference>
<evidence type="ECO:0000256" key="1">
    <source>
        <dbReference type="ARBA" id="ARBA00003720"/>
    </source>
</evidence>
<feature type="domain" description="Thiolase N-terminal" evidence="13">
    <location>
        <begin position="7"/>
        <end position="268"/>
    </location>
</feature>
<dbReference type="GO" id="GO:0033812">
    <property type="term" value="F:3-oxoadipyl-CoA thiolase activity"/>
    <property type="evidence" value="ECO:0007669"/>
    <property type="project" value="UniProtKB-EC"/>
</dbReference>
<dbReference type="EC" id="2.3.1.174" evidence="4"/>
<feature type="domain" description="Thiolase C-terminal" evidence="14">
    <location>
        <begin position="277"/>
        <end position="399"/>
    </location>
</feature>
<evidence type="ECO:0000256" key="2">
    <source>
        <dbReference type="ARBA" id="ARBA00005071"/>
    </source>
</evidence>
<evidence type="ECO:0000256" key="10">
    <source>
        <dbReference type="ARBA" id="ARBA00048527"/>
    </source>
</evidence>
<comment type="similarity">
    <text evidence="3 12">Belongs to the thiolase-like superfamily. Thiolase family.</text>
</comment>
<dbReference type="NCBIfam" id="TIGR01930">
    <property type="entry name" value="AcCoA-C-Actrans"/>
    <property type="match status" value="1"/>
</dbReference>
<evidence type="ECO:0000256" key="3">
    <source>
        <dbReference type="ARBA" id="ARBA00010982"/>
    </source>
</evidence>
<dbReference type="PROSITE" id="PS00737">
    <property type="entry name" value="THIOLASE_2"/>
    <property type="match status" value="1"/>
</dbReference>
<keyword evidence="16" id="KW-1185">Reference proteome</keyword>
<dbReference type="InterPro" id="IPR012793">
    <property type="entry name" value="PcaF"/>
</dbReference>
<evidence type="ECO:0000259" key="13">
    <source>
        <dbReference type="Pfam" id="PF00108"/>
    </source>
</evidence>
<dbReference type="PROSITE" id="PS00099">
    <property type="entry name" value="THIOLASE_3"/>
    <property type="match status" value="1"/>
</dbReference>
<evidence type="ECO:0000256" key="7">
    <source>
        <dbReference type="ARBA" id="ARBA00022797"/>
    </source>
</evidence>
<evidence type="ECO:0000256" key="8">
    <source>
        <dbReference type="ARBA" id="ARBA00023315"/>
    </source>
</evidence>
<evidence type="ECO:0000256" key="4">
    <source>
        <dbReference type="ARBA" id="ARBA00012233"/>
    </source>
</evidence>
<dbReference type="GO" id="GO:0019619">
    <property type="term" value="P:3,4-dihydroxybenzoate catabolic process"/>
    <property type="evidence" value="ECO:0007669"/>
    <property type="project" value="InterPro"/>
</dbReference>
<evidence type="ECO:0000256" key="9">
    <source>
        <dbReference type="ARBA" id="ARBA00041222"/>
    </source>
</evidence>
<feature type="active site" description="Proton acceptor" evidence="11">
    <location>
        <position position="386"/>
    </location>
</feature>
<dbReference type="SUPFAM" id="SSF53901">
    <property type="entry name" value="Thiolase-like"/>
    <property type="match status" value="2"/>
</dbReference>
<dbReference type="InterPro" id="IPR020616">
    <property type="entry name" value="Thiolase_N"/>
</dbReference>
<dbReference type="PROSITE" id="PS00098">
    <property type="entry name" value="THIOLASE_1"/>
    <property type="match status" value="1"/>
</dbReference>
<dbReference type="InterPro" id="IPR016039">
    <property type="entry name" value="Thiolase-like"/>
</dbReference>
<evidence type="ECO:0000313" key="15">
    <source>
        <dbReference type="EMBL" id="AIW22790.1"/>
    </source>
</evidence>
<comment type="catalytic activity">
    <reaction evidence="10">
        <text>succinyl-CoA + acetyl-CoA = 3-oxoadipyl-CoA + CoA</text>
        <dbReference type="Rhea" id="RHEA:19481"/>
        <dbReference type="ChEBI" id="CHEBI:57287"/>
        <dbReference type="ChEBI" id="CHEBI:57288"/>
        <dbReference type="ChEBI" id="CHEBI:57292"/>
        <dbReference type="ChEBI" id="CHEBI:57348"/>
        <dbReference type="EC" id="2.3.1.174"/>
    </reaction>
</comment>
<dbReference type="NCBIfam" id="TIGR02430">
    <property type="entry name" value="pcaF"/>
    <property type="match status" value="1"/>
</dbReference>
<evidence type="ECO:0000259" key="14">
    <source>
        <dbReference type="Pfam" id="PF02803"/>
    </source>
</evidence>
<feature type="active site" description="Proton acceptor" evidence="11">
    <location>
        <position position="356"/>
    </location>
</feature>
<dbReference type="InterPro" id="IPR002155">
    <property type="entry name" value="Thiolase"/>
</dbReference>
<dbReference type="Pfam" id="PF00108">
    <property type="entry name" value="Thiolase_N"/>
    <property type="match status" value="1"/>
</dbReference>
<dbReference type="AlphaFoldDB" id="A0AAN0W0K6"/>
<proteinExistence type="inferred from homology"/>
<dbReference type="Proteomes" id="UP000030081">
    <property type="component" value="Plasmid p319"/>
</dbReference>
<dbReference type="FunFam" id="3.40.47.10:FF:000010">
    <property type="entry name" value="Acetyl-CoA acetyltransferase (Thiolase)"/>
    <property type="match status" value="1"/>
</dbReference>
<comment type="pathway">
    <text evidence="2">Aromatic compound metabolism; beta-ketoadipate pathway; acetyl-CoA and succinyl-CoA from 3-oxoadipate: step 2/2.</text>
</comment>
<dbReference type="InterPro" id="IPR020615">
    <property type="entry name" value="Thiolase_acyl_enz_int_AS"/>
</dbReference>
<protein>
    <recommendedName>
        <fullName evidence="5">Beta-ketoadipyl-CoA thiolase</fullName>
        <ecNumber evidence="4">2.3.1.174</ecNumber>
    </recommendedName>
    <alternativeName>
        <fullName evidence="9">3-oxoadipyl-CoA thiolase</fullName>
    </alternativeName>
</protein>